<dbReference type="EMBL" id="JAVRIC010000028">
    <property type="protein sequence ID" value="MDT0498856.1"/>
    <property type="molecule type" value="Genomic_DNA"/>
</dbReference>
<dbReference type="Proteomes" id="UP001254608">
    <property type="component" value="Unassembled WGS sequence"/>
</dbReference>
<dbReference type="RefSeq" id="WP_311366268.1">
    <property type="nucleotide sequence ID" value="NZ_JAVRIC010000028.1"/>
</dbReference>
<organism evidence="1 2">
    <name type="scientific">Banduia mediterranea</name>
    <dbReference type="NCBI Taxonomy" id="3075609"/>
    <lineage>
        <taxon>Bacteria</taxon>
        <taxon>Pseudomonadati</taxon>
        <taxon>Pseudomonadota</taxon>
        <taxon>Gammaproteobacteria</taxon>
        <taxon>Nevskiales</taxon>
        <taxon>Algiphilaceae</taxon>
        <taxon>Banduia</taxon>
    </lineage>
</organism>
<keyword evidence="2" id="KW-1185">Reference proteome</keyword>
<accession>A0ABU2WND4</accession>
<protein>
    <submittedName>
        <fullName evidence="1">Uncharacterized protein</fullName>
    </submittedName>
</protein>
<sequence>MGTRKKSSGSDIADRLLDAHTRFVIRQIDGAALETWLSQELATLLVDAERLKVKDMVKPAAIKATAHTYAVEVRFGAGLPELVGEIARSLHAHPIHDKTRLGDLLTDRRFAESVDKVLELSSLREKILRELMAGPVYTAFASDLLLYGIKGYLSDNAFTRNFPGAGSMVKFGKAMVNRATPRLEASVEDELKKYLSKSIETTSRRSVEFLLDHLDDDALRNMAQDVWSRLKLRRASEFREHFSELDLEELFVNGYEYWHELRLTPFYSAMIDAGVDGFFDKYGDTSLRELLDEFGITPALMMAEAMRYAPPAIKALKRKKLLEPMLRRHLEPFYRSEAFAQALAGRSPEL</sequence>
<comment type="caution">
    <text evidence="1">The sequence shown here is derived from an EMBL/GenBank/DDBJ whole genome shotgun (WGS) entry which is preliminary data.</text>
</comment>
<name>A0ABU2WND4_9GAMM</name>
<proteinExistence type="predicted"/>
<evidence type="ECO:0000313" key="2">
    <source>
        <dbReference type="Proteomes" id="UP001254608"/>
    </source>
</evidence>
<gene>
    <name evidence="1" type="ORF">RM530_16020</name>
</gene>
<evidence type="ECO:0000313" key="1">
    <source>
        <dbReference type="EMBL" id="MDT0498856.1"/>
    </source>
</evidence>
<reference evidence="1 2" key="1">
    <citation type="submission" date="2023-09" db="EMBL/GenBank/DDBJ databases">
        <authorList>
            <person name="Rey-Velasco X."/>
        </authorList>
    </citation>
    <scope>NUCLEOTIDE SEQUENCE [LARGE SCALE GENOMIC DNA]</scope>
    <source>
        <strain evidence="1 2">W345</strain>
    </source>
</reference>